<dbReference type="HOGENOM" id="CLU_1616029_0_0_5"/>
<geneLocation type="plasmid" evidence="2">
    <name>pCAUL02</name>
</geneLocation>
<proteinExistence type="predicted"/>
<dbReference type="OrthoDB" id="9816539at2"/>
<dbReference type="Gene3D" id="3.10.290.30">
    <property type="entry name" value="MM3350-like"/>
    <property type="match status" value="1"/>
</dbReference>
<evidence type="ECO:0000313" key="2">
    <source>
        <dbReference type="EMBL" id="ABZ74415.1"/>
    </source>
</evidence>
<dbReference type="AlphaFoldDB" id="B0T9L6"/>
<dbReference type="EMBL" id="CP000929">
    <property type="protein sequence ID" value="ABZ74415.1"/>
    <property type="molecule type" value="Genomic_DNA"/>
</dbReference>
<dbReference type="InterPro" id="IPR012912">
    <property type="entry name" value="Plasmid_pRiA4b_Orf3-like"/>
</dbReference>
<dbReference type="InterPro" id="IPR024047">
    <property type="entry name" value="MM3350-like_sf"/>
</dbReference>
<keyword evidence="2" id="KW-0614">Plasmid</keyword>
<sequence>MRRKRRSIARRPGHHCASLHLAALQLRKGARFSYEYDLNIPWAHEVRIEGRLRPEPDAVYPTCTGGAGHCPPEDCGSPESFMAHRNDATSWEVLQEVRELADVLGEFVLEPRPEEPDEETLWRLERAVERGKAREHAQGRPFVRRSVNARLWKGEHQVLMHQQW</sequence>
<dbReference type="eggNOG" id="COG4974">
    <property type="taxonomic scope" value="Bacteria"/>
</dbReference>
<dbReference type="Pfam" id="PF07929">
    <property type="entry name" value="PRiA4_ORF3"/>
    <property type="match status" value="1"/>
</dbReference>
<dbReference type="SUPFAM" id="SSF159941">
    <property type="entry name" value="MM3350-like"/>
    <property type="match status" value="1"/>
</dbReference>
<feature type="domain" description="Plasmid pRiA4b Orf3-like" evidence="1">
    <location>
        <begin position="18"/>
        <end position="83"/>
    </location>
</feature>
<name>B0T9L6_CAUSK</name>
<organism evidence="2">
    <name type="scientific">Caulobacter sp. (strain K31)</name>
    <dbReference type="NCBI Taxonomy" id="366602"/>
    <lineage>
        <taxon>Bacteria</taxon>
        <taxon>Pseudomonadati</taxon>
        <taxon>Pseudomonadota</taxon>
        <taxon>Alphaproteobacteria</taxon>
        <taxon>Caulobacterales</taxon>
        <taxon>Caulobacteraceae</taxon>
        <taxon>Caulobacter</taxon>
    </lineage>
</organism>
<gene>
    <name evidence="2" type="ordered locus">Caul_5295</name>
</gene>
<accession>B0T9L6</accession>
<protein>
    <recommendedName>
        <fullName evidence="1">Plasmid pRiA4b Orf3-like domain-containing protein</fullName>
    </recommendedName>
</protein>
<reference evidence="2" key="1">
    <citation type="submission" date="2008-01" db="EMBL/GenBank/DDBJ databases">
        <title>Complete sequence of plasmid2 pCAUL02 of Caulobacter sp. K31.</title>
        <authorList>
            <consortium name="US DOE Joint Genome Institute"/>
            <person name="Copeland A."/>
            <person name="Lucas S."/>
            <person name="Lapidus A."/>
            <person name="Barry K."/>
            <person name="Glavina del Rio T."/>
            <person name="Dalin E."/>
            <person name="Tice H."/>
            <person name="Pitluck S."/>
            <person name="Bruce D."/>
            <person name="Goodwin L."/>
            <person name="Thompson L.S."/>
            <person name="Brettin T."/>
            <person name="Detter J.C."/>
            <person name="Han C."/>
            <person name="Schmutz J."/>
            <person name="Larimer F."/>
            <person name="Land M."/>
            <person name="Hauser L."/>
            <person name="Kyrpides N."/>
            <person name="Kim E."/>
            <person name="Stephens C."/>
            <person name="Richardson P."/>
        </authorList>
    </citation>
    <scope>NUCLEOTIDE SEQUENCE [LARGE SCALE GENOMIC DNA]</scope>
    <source>
        <plasmid evidence="2">K31</plasmid>
        <plasmid evidence="2">pCAUL02</plasmid>
    </source>
</reference>
<evidence type="ECO:0000259" key="1">
    <source>
        <dbReference type="Pfam" id="PF07929"/>
    </source>
</evidence>
<dbReference type="KEGG" id="cak:Caul_5295"/>